<sequence length="36" mass="4187">MGLRGLLRGSSESRRQEQMERPLKAKGSKPWRMISE</sequence>
<organism evidence="2">
    <name type="scientific">Siphoviridae sp. ctGdK3</name>
    <dbReference type="NCBI Taxonomy" id="2826222"/>
    <lineage>
        <taxon>Viruses</taxon>
        <taxon>Duplodnaviria</taxon>
        <taxon>Heunggongvirae</taxon>
        <taxon>Uroviricota</taxon>
        <taxon>Caudoviricetes</taxon>
    </lineage>
</organism>
<feature type="compositionally biased region" description="Basic and acidic residues" evidence="1">
    <location>
        <begin position="11"/>
        <end position="23"/>
    </location>
</feature>
<protein>
    <submittedName>
        <fullName evidence="2">Uncharacterized protein</fullName>
    </submittedName>
</protein>
<accession>A0A8S5MUN7</accession>
<dbReference type="EMBL" id="BK014990">
    <property type="protein sequence ID" value="DAD85908.1"/>
    <property type="molecule type" value="Genomic_DNA"/>
</dbReference>
<evidence type="ECO:0000313" key="2">
    <source>
        <dbReference type="EMBL" id="DAD85908.1"/>
    </source>
</evidence>
<feature type="region of interest" description="Disordered" evidence="1">
    <location>
        <begin position="1"/>
        <end position="36"/>
    </location>
</feature>
<feature type="compositionally biased region" description="Low complexity" evidence="1">
    <location>
        <begin position="1"/>
        <end position="10"/>
    </location>
</feature>
<evidence type="ECO:0000256" key="1">
    <source>
        <dbReference type="SAM" id="MobiDB-lite"/>
    </source>
</evidence>
<proteinExistence type="predicted"/>
<reference evidence="2" key="1">
    <citation type="journal article" date="2021" name="Proc. Natl. Acad. Sci. U.S.A.">
        <title>A Catalog of Tens of Thousands of Viruses from Human Metagenomes Reveals Hidden Associations with Chronic Diseases.</title>
        <authorList>
            <person name="Tisza M.J."/>
            <person name="Buck C.B."/>
        </authorList>
    </citation>
    <scope>NUCLEOTIDE SEQUENCE</scope>
    <source>
        <strain evidence="2">CtGdK3</strain>
    </source>
</reference>
<name>A0A8S5MUN7_9CAUD</name>